<gene>
    <name evidence="5" type="primary">LOC113798938</name>
</gene>
<dbReference type="PROSITE" id="PS00626">
    <property type="entry name" value="RCC1_2"/>
    <property type="match status" value="1"/>
</dbReference>
<evidence type="ECO:0000256" key="2">
    <source>
        <dbReference type="PROSITE-ProRule" id="PRU00235"/>
    </source>
</evidence>
<evidence type="ECO:0000259" key="3">
    <source>
        <dbReference type="PROSITE" id="PS50097"/>
    </source>
</evidence>
<evidence type="ECO:0000313" key="4">
    <source>
        <dbReference type="Proteomes" id="UP000515146"/>
    </source>
</evidence>
<dbReference type="InterPro" id="IPR051210">
    <property type="entry name" value="Ub_ligase/GEF_domain"/>
</dbReference>
<keyword evidence="4" id="KW-1185">Reference proteome</keyword>
<dbReference type="SMART" id="SM00225">
    <property type="entry name" value="BTB"/>
    <property type="match status" value="1"/>
</dbReference>
<dbReference type="InterPro" id="IPR009091">
    <property type="entry name" value="RCC1/BLIP-II"/>
</dbReference>
<dbReference type="InParanoid" id="A0A6P6YIF6"/>
<accession>A0A6P6YIF6</accession>
<dbReference type="Proteomes" id="UP000515146">
    <property type="component" value="Unplaced"/>
</dbReference>
<dbReference type="InterPro" id="IPR000408">
    <property type="entry name" value="Reg_chr_condens"/>
</dbReference>
<proteinExistence type="predicted"/>
<dbReference type="PANTHER" id="PTHR22870">
    <property type="entry name" value="REGULATOR OF CHROMOSOME CONDENSATION"/>
    <property type="match status" value="1"/>
</dbReference>
<dbReference type="SUPFAM" id="SSF54695">
    <property type="entry name" value="POZ domain"/>
    <property type="match status" value="1"/>
</dbReference>
<dbReference type="PROSITE" id="PS50012">
    <property type="entry name" value="RCC1_3"/>
    <property type="match status" value="2"/>
</dbReference>
<protein>
    <submittedName>
        <fullName evidence="5">RCC1 and BTB domain-containing protein 2-like</fullName>
    </submittedName>
</protein>
<dbReference type="RefSeq" id="XP_027205328.1">
    <property type="nucleotide sequence ID" value="XM_027349527.1"/>
</dbReference>
<feature type="repeat" description="RCC1" evidence="2">
    <location>
        <begin position="16"/>
        <end position="64"/>
    </location>
</feature>
<evidence type="ECO:0000313" key="5">
    <source>
        <dbReference type="RefSeq" id="XP_027205328.1"/>
    </source>
</evidence>
<sequence length="392" mass="45094">MIACGQFYLLLLRQDGTVFALGDNEFGQLTGNSESSYDTVVNTGLNYIKIIACGSWHSLALTNTNQIYSWGYNKYGQLGQGDTNNRINTPSLVSFPDVSINSPIKNIVGGRWHSLFLLEDGLIFWCGYGQGTIDDNNQDVKIPTKLPIENVLSVACYYHLNFSLVMDQSLHYYVWGEVRGETLLSPQKLDDKPKSFAAASAMVAESSITYGITSTIYVYESHNWLSFIGLFDNPDNYDVEFIIGDKRILASKCYLKMSLKYFSRMFSGEWMENTKVFIKDYSYDSYYTYLRMLHTGHIRIKQSNIVELIDLANCYDDERLMKHCRTFIRSNLNEHTLSIYLPLIIKYELNDMHDKLVELTIENILPKTANDLRENKENITQFLVWFSEKKSL</sequence>
<reference evidence="5" key="1">
    <citation type="submission" date="2025-08" db="UniProtKB">
        <authorList>
            <consortium name="RefSeq"/>
        </authorList>
    </citation>
    <scope>IDENTIFICATION</scope>
    <source>
        <strain evidence="5">Airmid</strain>
    </source>
</reference>
<organism evidence="4 5">
    <name type="scientific">Dermatophagoides pteronyssinus</name>
    <name type="common">European house dust mite</name>
    <dbReference type="NCBI Taxonomy" id="6956"/>
    <lineage>
        <taxon>Eukaryota</taxon>
        <taxon>Metazoa</taxon>
        <taxon>Ecdysozoa</taxon>
        <taxon>Arthropoda</taxon>
        <taxon>Chelicerata</taxon>
        <taxon>Arachnida</taxon>
        <taxon>Acari</taxon>
        <taxon>Acariformes</taxon>
        <taxon>Sarcoptiformes</taxon>
        <taxon>Astigmata</taxon>
        <taxon>Psoroptidia</taxon>
        <taxon>Analgoidea</taxon>
        <taxon>Pyroglyphidae</taxon>
        <taxon>Dermatophagoidinae</taxon>
        <taxon>Dermatophagoides</taxon>
    </lineage>
</organism>
<dbReference type="Gene3D" id="2.130.10.30">
    <property type="entry name" value="Regulator of chromosome condensation 1/beta-lactamase-inhibitor protein II"/>
    <property type="match status" value="1"/>
</dbReference>
<dbReference type="Gene3D" id="3.30.710.10">
    <property type="entry name" value="Potassium Channel Kv1.1, Chain A"/>
    <property type="match status" value="1"/>
</dbReference>
<dbReference type="InterPro" id="IPR011333">
    <property type="entry name" value="SKP1/BTB/POZ_sf"/>
</dbReference>
<dbReference type="AlphaFoldDB" id="A0A6P6YIF6"/>
<name>A0A6P6YIF6_DERPT</name>
<dbReference type="InterPro" id="IPR000210">
    <property type="entry name" value="BTB/POZ_dom"/>
</dbReference>
<keyword evidence="1" id="KW-0677">Repeat</keyword>
<dbReference type="OrthoDB" id="10256179at2759"/>
<dbReference type="PANTHER" id="PTHR22870:SF408">
    <property type="entry name" value="OS09G0560450 PROTEIN"/>
    <property type="match status" value="1"/>
</dbReference>
<dbReference type="KEGG" id="dpte:113798938"/>
<feature type="domain" description="BTB" evidence="3">
    <location>
        <begin position="237"/>
        <end position="302"/>
    </location>
</feature>
<dbReference type="Pfam" id="PF00651">
    <property type="entry name" value="BTB"/>
    <property type="match status" value="1"/>
</dbReference>
<dbReference type="SUPFAM" id="SSF50985">
    <property type="entry name" value="RCC1/BLIP-II"/>
    <property type="match status" value="1"/>
</dbReference>
<evidence type="ECO:0000256" key="1">
    <source>
        <dbReference type="ARBA" id="ARBA00022737"/>
    </source>
</evidence>
<dbReference type="Pfam" id="PF13540">
    <property type="entry name" value="RCC1_2"/>
    <property type="match status" value="1"/>
</dbReference>
<feature type="repeat" description="RCC1" evidence="2">
    <location>
        <begin position="65"/>
        <end position="120"/>
    </location>
</feature>
<dbReference type="PROSITE" id="PS50097">
    <property type="entry name" value="BTB"/>
    <property type="match status" value="1"/>
</dbReference>
<dbReference type="OMA" id="HTTANAY"/>